<sequence>MAESPAETTGLRILEDISTLILQSHDIHETLDNIVHLVARRIGTDVCSIYLLEGDGATLRLAATRGLSKSSVGKTSMKLSEGLTGLVIEQGGVVATDNAPLHPRYKYFPETREERFLSFLGVPLMQRETPIGVIVIQTREPRTFSQDEVSTLATIAYQISSIVINAKLLDSIRQKEDERARLEQELEKLKAIGAPPAEKPQRPSRREKRSVMLLGTAVSTGFSLGKVAIIGRRPSSDSIEVATVRPRAEERRRFLMALEKAKIETLYMEKRVADLLSKEDAAIFHTHLMILEDRGFINRVLDLVEKDYGTTRSVNETVAHYVSAFSQMEDPYLRERSADMEDIRRRLLDCLDGSGRSRLTLREKRVLAAHEILPSDMATLDLDKVIGIVTEKGDVNSHGAIMAKSLGIPAIVGVEGLLQNLGLKDEVIVDGNSGHVYINPGAKVKGEYERLEADFSSKRRELEELRDVPAVTRDGMAVALRANIGLVSDVRIALANGAEGVGLYRSEFPYMSRSTFPTRDELFVSYRKILEGFAPHPVTIRTLDIGGDKTLPYFPHPREDNPFMGWRSIRVSLEREDIFRVQLAGVLMASPYGKVSLMFPMVSSIAEIWQIKKIFGEVKEELAREEIPFDPKIRLGIMVELPAAVLTAHILVREVDYFSIGTNDLIQYTMAADRNNPKIRRYYDPYQPAVLHSIKRVADVAREAGKPVSICGEMAADPVNAVVLLGMGIREFSLSAPSIPVVKQAIRSVSATDAEAIAAQVLALESSGAVRSYLAEVRERLAL</sequence>
<evidence type="ECO:0000256" key="11">
    <source>
        <dbReference type="ARBA" id="ARBA00022723"/>
    </source>
</evidence>
<evidence type="ECO:0000256" key="8">
    <source>
        <dbReference type="ARBA" id="ARBA00022597"/>
    </source>
</evidence>
<comment type="similarity">
    <text evidence="4">Belongs to the PEP-utilizing enzyme family.</text>
</comment>
<reference evidence="16 17" key="1">
    <citation type="journal article" date="2015" name="Genome Announc.">
        <title>Complete Genome of Geobacter pickeringii G13T, a Metal-Reducing Isolate from Sedimentary Kaolin Deposits.</title>
        <authorList>
            <person name="Badalamenti J.P."/>
            <person name="Bond D.R."/>
        </authorList>
    </citation>
    <scope>NUCLEOTIDE SEQUENCE [LARGE SCALE GENOMIC DNA]</scope>
    <source>
        <strain evidence="16 17">G13</strain>
    </source>
</reference>
<dbReference type="PANTHER" id="PTHR46244">
    <property type="entry name" value="PHOSPHOENOLPYRUVATE-PROTEIN PHOSPHOTRANSFERASE"/>
    <property type="match status" value="1"/>
</dbReference>
<keyword evidence="13" id="KW-0460">Magnesium</keyword>
<keyword evidence="9" id="KW-0808">Transferase</keyword>
<comment type="catalytic activity">
    <reaction evidence="1">
        <text>L-histidyl-[protein] + phosphoenolpyruvate = N(pros)-phospho-L-histidyl-[protein] + pyruvate</text>
        <dbReference type="Rhea" id="RHEA:23880"/>
        <dbReference type="Rhea" id="RHEA-COMP:9745"/>
        <dbReference type="Rhea" id="RHEA-COMP:9746"/>
        <dbReference type="ChEBI" id="CHEBI:15361"/>
        <dbReference type="ChEBI" id="CHEBI:29979"/>
        <dbReference type="ChEBI" id="CHEBI:58702"/>
        <dbReference type="ChEBI" id="CHEBI:64837"/>
        <dbReference type="EC" id="2.7.3.9"/>
    </reaction>
</comment>
<evidence type="ECO:0000256" key="10">
    <source>
        <dbReference type="ARBA" id="ARBA00022683"/>
    </source>
</evidence>
<dbReference type="InterPro" id="IPR040442">
    <property type="entry name" value="Pyrv_kinase-like_dom_sf"/>
</dbReference>
<feature type="domain" description="GAF" evidence="15">
    <location>
        <begin position="26"/>
        <end position="173"/>
    </location>
</feature>
<dbReference type="KEGG" id="gpi:GPICK_05890"/>
<keyword evidence="7" id="KW-0963">Cytoplasm</keyword>
<dbReference type="PANTHER" id="PTHR46244:SF6">
    <property type="entry name" value="PHOSPHOENOLPYRUVATE-PROTEIN PHOSPHOTRANSFERASE"/>
    <property type="match status" value="1"/>
</dbReference>
<evidence type="ECO:0000256" key="13">
    <source>
        <dbReference type="ARBA" id="ARBA00022842"/>
    </source>
</evidence>
<dbReference type="Gene3D" id="3.30.450.40">
    <property type="match status" value="1"/>
</dbReference>
<dbReference type="Gene3D" id="3.20.20.60">
    <property type="entry name" value="Phosphoenolpyruvate-binding domains"/>
    <property type="match status" value="1"/>
</dbReference>
<protein>
    <recommendedName>
        <fullName evidence="5">phosphoenolpyruvate--protein phosphotransferase</fullName>
        <ecNumber evidence="5">2.7.3.9</ecNumber>
    </recommendedName>
</protein>
<dbReference type="PROSITE" id="PS00742">
    <property type="entry name" value="PEP_ENZYMES_2"/>
    <property type="match status" value="1"/>
</dbReference>
<keyword evidence="11" id="KW-0479">Metal-binding</keyword>
<comment type="subcellular location">
    <subcellularLocation>
        <location evidence="3">Cytoplasm</location>
    </subcellularLocation>
</comment>
<evidence type="ECO:0000256" key="12">
    <source>
        <dbReference type="ARBA" id="ARBA00022777"/>
    </source>
</evidence>
<name>A0A0B5BEJ5_9BACT</name>
<dbReference type="HOGENOM" id="CLU_007308_7_1_7"/>
<dbReference type="Pfam" id="PF13185">
    <property type="entry name" value="GAF_2"/>
    <property type="match status" value="1"/>
</dbReference>
<dbReference type="NCBIfam" id="TIGR01417">
    <property type="entry name" value="PTS_I_fam"/>
    <property type="match status" value="1"/>
</dbReference>
<accession>A0A0B5BEJ5</accession>
<dbReference type="GO" id="GO:0046872">
    <property type="term" value="F:metal ion binding"/>
    <property type="evidence" value="ECO:0007669"/>
    <property type="project" value="UniProtKB-KW"/>
</dbReference>
<dbReference type="Pfam" id="PF05524">
    <property type="entry name" value="PEP-utilisers_N"/>
    <property type="match status" value="1"/>
</dbReference>
<dbReference type="InterPro" id="IPR008279">
    <property type="entry name" value="PEP-util_enz_mobile_dom"/>
</dbReference>
<evidence type="ECO:0000256" key="14">
    <source>
        <dbReference type="SAM" id="Coils"/>
    </source>
</evidence>
<evidence type="ECO:0000256" key="2">
    <source>
        <dbReference type="ARBA" id="ARBA00001946"/>
    </source>
</evidence>
<keyword evidence="17" id="KW-1185">Reference proteome</keyword>
<dbReference type="InterPro" id="IPR036618">
    <property type="entry name" value="PtsI_HPr-bd_sf"/>
</dbReference>
<dbReference type="OrthoDB" id="9765468at2"/>
<dbReference type="PRINTS" id="PR01736">
    <property type="entry name" value="PHPHTRNFRASE"/>
</dbReference>
<dbReference type="GO" id="GO:0008965">
    <property type="term" value="F:phosphoenolpyruvate-protein phosphotransferase activity"/>
    <property type="evidence" value="ECO:0007669"/>
    <property type="project" value="UniProtKB-EC"/>
</dbReference>
<evidence type="ECO:0000256" key="9">
    <source>
        <dbReference type="ARBA" id="ARBA00022679"/>
    </source>
</evidence>
<dbReference type="RefSeq" id="WP_039741283.1">
    <property type="nucleotide sequence ID" value="NZ_CP009788.1"/>
</dbReference>
<dbReference type="SUPFAM" id="SSF52009">
    <property type="entry name" value="Phosphohistidine domain"/>
    <property type="match status" value="1"/>
</dbReference>
<dbReference type="InterPro" id="IPR023151">
    <property type="entry name" value="PEP_util_CS"/>
</dbReference>
<dbReference type="InterPro" id="IPR015813">
    <property type="entry name" value="Pyrv/PenolPyrv_kinase-like_dom"/>
</dbReference>
<keyword evidence="12" id="KW-0418">Kinase</keyword>
<organism evidence="16 17">
    <name type="scientific">Geobacter pickeringii</name>
    <dbReference type="NCBI Taxonomy" id="345632"/>
    <lineage>
        <taxon>Bacteria</taxon>
        <taxon>Pseudomonadati</taxon>
        <taxon>Thermodesulfobacteriota</taxon>
        <taxon>Desulfuromonadia</taxon>
        <taxon>Geobacterales</taxon>
        <taxon>Geobacteraceae</taxon>
        <taxon>Geobacter</taxon>
    </lineage>
</organism>
<feature type="coiled-coil region" evidence="14">
    <location>
        <begin position="165"/>
        <end position="192"/>
    </location>
</feature>
<evidence type="ECO:0000256" key="5">
    <source>
        <dbReference type="ARBA" id="ARBA00012232"/>
    </source>
</evidence>
<dbReference type="SUPFAM" id="SSF47831">
    <property type="entry name" value="Enzyme I of the PEP:sugar phosphotransferase system HPr-binding (sub)domain"/>
    <property type="match status" value="1"/>
</dbReference>
<dbReference type="InterPro" id="IPR008731">
    <property type="entry name" value="PTS_EIN"/>
</dbReference>
<keyword evidence="14" id="KW-0175">Coiled coil</keyword>
<dbReference type="GO" id="GO:0016301">
    <property type="term" value="F:kinase activity"/>
    <property type="evidence" value="ECO:0007669"/>
    <property type="project" value="UniProtKB-KW"/>
</dbReference>
<keyword evidence="8" id="KW-0762">Sugar transport</keyword>
<dbReference type="InterPro" id="IPR000121">
    <property type="entry name" value="PEP_util_C"/>
</dbReference>
<dbReference type="GO" id="GO:0005737">
    <property type="term" value="C:cytoplasm"/>
    <property type="evidence" value="ECO:0007669"/>
    <property type="project" value="UniProtKB-SubCell"/>
</dbReference>
<dbReference type="SUPFAM" id="SSF51621">
    <property type="entry name" value="Phosphoenolpyruvate/pyruvate domain"/>
    <property type="match status" value="1"/>
</dbReference>
<gene>
    <name evidence="16" type="ORF">GPICK_05890</name>
</gene>
<evidence type="ECO:0000313" key="16">
    <source>
        <dbReference type="EMBL" id="AJE02955.1"/>
    </source>
</evidence>
<dbReference type="InterPro" id="IPR003018">
    <property type="entry name" value="GAF"/>
</dbReference>
<evidence type="ECO:0000259" key="15">
    <source>
        <dbReference type="SMART" id="SM00065"/>
    </source>
</evidence>
<dbReference type="Pfam" id="PF02896">
    <property type="entry name" value="PEP-utilizers_C"/>
    <property type="match status" value="1"/>
</dbReference>
<dbReference type="Gene3D" id="1.10.274.10">
    <property type="entry name" value="PtsI, HPr-binding domain"/>
    <property type="match status" value="1"/>
</dbReference>
<dbReference type="STRING" id="345632.GPICK_05890"/>
<dbReference type="SMART" id="SM00065">
    <property type="entry name" value="GAF"/>
    <property type="match status" value="1"/>
</dbReference>
<dbReference type="EC" id="2.7.3.9" evidence="5"/>
<evidence type="ECO:0000256" key="6">
    <source>
        <dbReference type="ARBA" id="ARBA00022448"/>
    </source>
</evidence>
<evidence type="ECO:0000256" key="7">
    <source>
        <dbReference type="ARBA" id="ARBA00022490"/>
    </source>
</evidence>
<evidence type="ECO:0000256" key="1">
    <source>
        <dbReference type="ARBA" id="ARBA00000683"/>
    </source>
</evidence>
<dbReference type="Gene3D" id="3.50.30.10">
    <property type="entry name" value="Phosphohistidine domain"/>
    <property type="match status" value="1"/>
</dbReference>
<evidence type="ECO:0000313" key="17">
    <source>
        <dbReference type="Proteomes" id="UP000057609"/>
    </source>
</evidence>
<dbReference type="InterPro" id="IPR006318">
    <property type="entry name" value="PTS_EI-like"/>
</dbReference>
<evidence type="ECO:0000256" key="4">
    <source>
        <dbReference type="ARBA" id="ARBA00007837"/>
    </source>
</evidence>
<keyword evidence="10" id="KW-0598">Phosphotransferase system</keyword>
<dbReference type="InterPro" id="IPR036637">
    <property type="entry name" value="Phosphohistidine_dom_sf"/>
</dbReference>
<dbReference type="SUPFAM" id="SSF55781">
    <property type="entry name" value="GAF domain-like"/>
    <property type="match status" value="1"/>
</dbReference>
<dbReference type="Proteomes" id="UP000057609">
    <property type="component" value="Chromosome"/>
</dbReference>
<dbReference type="InterPro" id="IPR050499">
    <property type="entry name" value="PEP-utilizing_PTS_enzyme"/>
</dbReference>
<keyword evidence="6" id="KW-0813">Transport</keyword>
<dbReference type="InterPro" id="IPR029016">
    <property type="entry name" value="GAF-like_dom_sf"/>
</dbReference>
<dbReference type="AlphaFoldDB" id="A0A0B5BEJ5"/>
<comment type="cofactor">
    <cofactor evidence="2">
        <name>Mg(2+)</name>
        <dbReference type="ChEBI" id="CHEBI:18420"/>
    </cofactor>
</comment>
<evidence type="ECO:0000256" key="3">
    <source>
        <dbReference type="ARBA" id="ARBA00004496"/>
    </source>
</evidence>
<dbReference type="Pfam" id="PF00391">
    <property type="entry name" value="PEP-utilizers"/>
    <property type="match status" value="1"/>
</dbReference>
<dbReference type="EMBL" id="CP009788">
    <property type="protein sequence ID" value="AJE02955.1"/>
    <property type="molecule type" value="Genomic_DNA"/>
</dbReference>
<dbReference type="GO" id="GO:0009401">
    <property type="term" value="P:phosphoenolpyruvate-dependent sugar phosphotransferase system"/>
    <property type="evidence" value="ECO:0007669"/>
    <property type="project" value="UniProtKB-KW"/>
</dbReference>
<proteinExistence type="inferred from homology"/>